<name>A0A060BNE2_9CAUD</name>
<organism evidence="2 3">
    <name type="scientific">Escherichia phage vB_EcoM_JS09</name>
    <dbReference type="NCBI Taxonomy" id="1430444"/>
    <lineage>
        <taxon>Viruses</taxon>
        <taxon>Duplodnaviria</taxon>
        <taxon>Heunggongvirae</taxon>
        <taxon>Uroviricota</taxon>
        <taxon>Caudoviricetes</taxon>
        <taxon>Pantevenvirales</taxon>
        <taxon>Straboviridae</taxon>
        <taxon>Tevenvirinae</taxon>
        <taxon>Mosigvirus</taxon>
        <taxon>Mosigvirus JS09</taxon>
    </lineage>
</organism>
<dbReference type="InterPro" id="IPR055714">
    <property type="entry name" value="DUF7290"/>
</dbReference>
<evidence type="ECO:0000313" key="2">
    <source>
        <dbReference type="EMBL" id="AIA80074.1"/>
    </source>
</evidence>
<evidence type="ECO:0000313" key="3">
    <source>
        <dbReference type="Proteomes" id="UP000019733"/>
    </source>
</evidence>
<protein>
    <recommendedName>
        <fullName evidence="1">DUF7290 domain-containing protein</fullName>
    </recommendedName>
</protein>
<dbReference type="Pfam" id="PF23962">
    <property type="entry name" value="DUF7290"/>
    <property type="match status" value="1"/>
</dbReference>
<keyword evidence="3" id="KW-1185">Reference proteome</keyword>
<dbReference type="GeneID" id="19524832"/>
<dbReference type="OrthoDB" id="264at1913652"/>
<feature type="domain" description="DUF7290" evidence="1">
    <location>
        <begin position="1"/>
        <end position="82"/>
    </location>
</feature>
<proteinExistence type="predicted"/>
<reference evidence="2" key="1">
    <citation type="submission" date="2015-07" db="EMBL/GenBank/DDBJ databases">
        <title>Isolation and characterization of a novel lytic T4-like coliphage vB_EcoM_JS09 infecting APEC.</title>
        <authorList>
            <person name="Zhou Y."/>
            <person name="Bao H.D."/>
            <person name="Zhang H."/>
            <person name="Wang R."/>
        </authorList>
    </citation>
    <scope>NUCLEOTIDE SEQUENCE</scope>
</reference>
<dbReference type="Proteomes" id="UP000019733">
    <property type="component" value="Segment"/>
</dbReference>
<sequence>MISLDSKKVVLTLKVNDERPVFVTISDLHVEIANGVHTYQTSKTHWDYIPMLTLTQRLESIGLKDLSVSEVNFIKRIVSINL</sequence>
<gene>
    <name evidence="2" type="ORF">JS09_0107</name>
</gene>
<dbReference type="EMBL" id="KF582788">
    <property type="protein sequence ID" value="AIA80074.1"/>
    <property type="molecule type" value="Genomic_DNA"/>
</dbReference>
<dbReference type="KEGG" id="vg:19524832"/>
<evidence type="ECO:0000259" key="1">
    <source>
        <dbReference type="Pfam" id="PF23962"/>
    </source>
</evidence>
<dbReference type="RefSeq" id="YP_009037430.1">
    <property type="nucleotide sequence ID" value="NC_024124.2"/>
</dbReference>
<accession>A0A060BNE2</accession>